<dbReference type="RefSeq" id="WP_190069653.1">
    <property type="nucleotide sequence ID" value="NZ_BNBM01000003.1"/>
</dbReference>
<accession>A0ABV1XL62</accession>
<dbReference type="EMBL" id="JBEPFB010000002">
    <property type="protein sequence ID" value="MER7372225.1"/>
    <property type="molecule type" value="Genomic_DNA"/>
</dbReference>
<evidence type="ECO:0000313" key="3">
    <source>
        <dbReference type="Proteomes" id="UP001486207"/>
    </source>
</evidence>
<keyword evidence="1" id="KW-0812">Transmembrane</keyword>
<proteinExistence type="predicted"/>
<name>A0ABV1XL62_9ACTN</name>
<reference evidence="2 3" key="1">
    <citation type="submission" date="2024-06" db="EMBL/GenBank/DDBJ databases">
        <title>The Natural Products Discovery Center: Release of the First 8490 Sequenced Strains for Exploring Actinobacteria Biosynthetic Diversity.</title>
        <authorList>
            <person name="Kalkreuter E."/>
            <person name="Kautsar S.A."/>
            <person name="Yang D."/>
            <person name="Bader C.D."/>
            <person name="Teijaro C.N."/>
            <person name="Fluegel L."/>
            <person name="Davis C.M."/>
            <person name="Simpson J.R."/>
            <person name="Lauterbach L."/>
            <person name="Steele A.D."/>
            <person name="Gui C."/>
            <person name="Meng S."/>
            <person name="Li G."/>
            <person name="Viehrig K."/>
            <person name="Ye F."/>
            <person name="Su P."/>
            <person name="Kiefer A.F."/>
            <person name="Nichols A."/>
            <person name="Cepeda A.J."/>
            <person name="Yan W."/>
            <person name="Fan B."/>
            <person name="Jiang Y."/>
            <person name="Adhikari A."/>
            <person name="Zheng C.-J."/>
            <person name="Schuster L."/>
            <person name="Cowan T.M."/>
            <person name="Smanski M.J."/>
            <person name="Chevrette M.G."/>
            <person name="De Carvalho L.P.S."/>
            <person name="Shen B."/>
        </authorList>
    </citation>
    <scope>NUCLEOTIDE SEQUENCE [LARGE SCALE GENOMIC DNA]</scope>
    <source>
        <strain evidence="2 3">NPDC000155</strain>
    </source>
</reference>
<feature type="transmembrane region" description="Helical" evidence="1">
    <location>
        <begin position="6"/>
        <end position="28"/>
    </location>
</feature>
<keyword evidence="1" id="KW-1133">Transmembrane helix</keyword>
<keyword evidence="1" id="KW-0472">Membrane</keyword>
<gene>
    <name evidence="2" type="ORF">ABT384_06120</name>
</gene>
<comment type="caution">
    <text evidence="2">The sequence shown here is derived from an EMBL/GenBank/DDBJ whole genome shotgun (WGS) entry which is preliminary data.</text>
</comment>
<protein>
    <recommendedName>
        <fullName evidence="4">Secreted protein</fullName>
    </recommendedName>
</protein>
<evidence type="ECO:0000256" key="1">
    <source>
        <dbReference type="SAM" id="Phobius"/>
    </source>
</evidence>
<keyword evidence="3" id="KW-1185">Reference proteome</keyword>
<dbReference type="Proteomes" id="UP001486207">
    <property type="component" value="Unassembled WGS sequence"/>
</dbReference>
<sequence length="165" mass="18727">MGSEIWAGLFGLAGTLIGAAVSTGAVVWQQRRTARDAERTYLLGLAEAAANECIRLSYAIHAHYKKGVGDERSPDGREWHAELQRMNQALEEQALRFHDKQIRDLLARMHAEILIRAEWVGDPEGWPPRYIQICGDIRLVMGTVLRRQPFPTGVWENYPDPSWHP</sequence>
<organism evidence="2 3">
    <name type="scientific">Streptomyces lanatus</name>
    <dbReference type="NCBI Taxonomy" id="66900"/>
    <lineage>
        <taxon>Bacteria</taxon>
        <taxon>Bacillati</taxon>
        <taxon>Actinomycetota</taxon>
        <taxon>Actinomycetes</taxon>
        <taxon>Kitasatosporales</taxon>
        <taxon>Streptomycetaceae</taxon>
        <taxon>Streptomyces</taxon>
    </lineage>
</organism>
<evidence type="ECO:0008006" key="4">
    <source>
        <dbReference type="Google" id="ProtNLM"/>
    </source>
</evidence>
<evidence type="ECO:0000313" key="2">
    <source>
        <dbReference type="EMBL" id="MER7372225.1"/>
    </source>
</evidence>